<evidence type="ECO:0000256" key="1">
    <source>
        <dbReference type="ARBA" id="ARBA00000085"/>
    </source>
</evidence>
<keyword evidence="4" id="KW-0808">Transferase</keyword>
<dbReference type="InterPro" id="IPR036890">
    <property type="entry name" value="HATPase_C_sf"/>
</dbReference>
<dbReference type="SUPFAM" id="SSF55785">
    <property type="entry name" value="PYP-like sensor domain (PAS domain)"/>
    <property type="match status" value="2"/>
</dbReference>
<evidence type="ECO:0000256" key="4">
    <source>
        <dbReference type="ARBA" id="ARBA00022679"/>
    </source>
</evidence>
<evidence type="ECO:0000256" key="2">
    <source>
        <dbReference type="ARBA" id="ARBA00012438"/>
    </source>
</evidence>
<dbReference type="GO" id="GO:0000155">
    <property type="term" value="F:phosphorelay sensor kinase activity"/>
    <property type="evidence" value="ECO:0007669"/>
    <property type="project" value="InterPro"/>
</dbReference>
<proteinExistence type="predicted"/>
<dbReference type="CDD" id="cd16922">
    <property type="entry name" value="HATPase_EvgS-ArcB-TorS-like"/>
    <property type="match status" value="1"/>
</dbReference>
<dbReference type="SUPFAM" id="SSF55874">
    <property type="entry name" value="ATPase domain of HSP90 chaperone/DNA topoisomerase II/histidine kinase"/>
    <property type="match status" value="1"/>
</dbReference>
<feature type="domain" description="Histidine kinase" evidence="8">
    <location>
        <begin position="485"/>
        <end position="705"/>
    </location>
</feature>
<protein>
    <recommendedName>
        <fullName evidence="2">histidine kinase</fullName>
        <ecNumber evidence="2">2.7.13.3</ecNumber>
    </recommendedName>
</protein>
<dbReference type="Gene3D" id="3.30.450.20">
    <property type="entry name" value="PAS domain"/>
    <property type="match status" value="2"/>
</dbReference>
<name>A0AAE6FXS4_MYXXA</name>
<dbReference type="PROSITE" id="PS50109">
    <property type="entry name" value="HIS_KIN"/>
    <property type="match status" value="1"/>
</dbReference>
<dbReference type="Gene3D" id="1.10.287.130">
    <property type="match status" value="1"/>
</dbReference>
<evidence type="ECO:0000313" key="9">
    <source>
        <dbReference type="EMBL" id="QDE66899.1"/>
    </source>
</evidence>
<evidence type="ECO:0000256" key="7">
    <source>
        <dbReference type="SAM" id="MobiDB-lite"/>
    </source>
</evidence>
<evidence type="ECO:0000256" key="5">
    <source>
        <dbReference type="ARBA" id="ARBA00022777"/>
    </source>
</evidence>
<dbReference type="InterPro" id="IPR005467">
    <property type="entry name" value="His_kinase_dom"/>
</dbReference>
<sequence>MPAEPDAVAPPAALPTPTPEPDVEARLALAEQLLACDEPRLCARHVVAWLTRERPSDVAACLARDSGTGGWVCLAARNLSEAQRDALAFQPGEASHPLAETLTQGAPRFFATPWAPLPAVGCIAVPLGRPGAPAAGLLLLSADGPTLTPDAAWVSAHVGPRLAAMLPTERREVAGGELLRRIIDTVADPVLLTDLEGRPHIANARAEVLLVAGPDASEGRRRATELNRQVFSSALASFASGDTSTVRRREVPLVDPVEGIDLLFEVVSTPVLEPDGREALVSVLRNVTDLGRATQALGESYRRLRATEREARSERHRLDRVLDSVPDPLILSDPAGGMVMMNGPAEKLFATHPDSGEAALRRLRSNNASFSSFLANLLDAEGRPRWRGQLGLLDPATGATLPMEAVASKVLGDSGELTGIVTLFHDRSEALEKARLLERVKEGSVHLEARVQAATAELAEQNEMLRRQAIQVEQASAAKSQFLANMSHEFRTPLNAILGYTNMLLQGVSGELNPAQKRNLTRIDSNGRHLLEVINEILDITRIEAGRMPLNLSDFGIPELLQEVMAEMDPIIARSKLTVSAHLGPRVPAVYSDRQKVKQIVLNLLSNALKFTHEGSVQVQAEYVAATSTLTISVTDTGIGIDPANQEKIFEDFQQVDSSPTRAYGGTGLGLSICRRLAAMLGGRVTLQSTQGEGSTFTLHFPRRARRA</sequence>
<dbReference type="InterPro" id="IPR000014">
    <property type="entry name" value="PAS"/>
</dbReference>
<dbReference type="InterPro" id="IPR003661">
    <property type="entry name" value="HisK_dim/P_dom"/>
</dbReference>
<dbReference type="Gene3D" id="3.30.565.10">
    <property type="entry name" value="Histidine kinase-like ATPase, C-terminal domain"/>
    <property type="match status" value="1"/>
</dbReference>
<evidence type="ECO:0000256" key="6">
    <source>
        <dbReference type="SAM" id="Coils"/>
    </source>
</evidence>
<dbReference type="SMART" id="SM00388">
    <property type="entry name" value="HisKA"/>
    <property type="match status" value="1"/>
</dbReference>
<dbReference type="EC" id="2.7.13.3" evidence="2"/>
<dbReference type="AlphaFoldDB" id="A0AAE6FXS4"/>
<keyword evidence="5 9" id="KW-0418">Kinase</keyword>
<dbReference type="SUPFAM" id="SSF47384">
    <property type="entry name" value="Homodimeric domain of signal transducing histidine kinase"/>
    <property type="match status" value="1"/>
</dbReference>
<dbReference type="PRINTS" id="PR00344">
    <property type="entry name" value="BCTRLSENSOR"/>
</dbReference>
<dbReference type="Pfam" id="PF00512">
    <property type="entry name" value="HisKA"/>
    <property type="match status" value="1"/>
</dbReference>
<keyword evidence="6" id="KW-0175">Coiled coil</keyword>
<evidence type="ECO:0000259" key="8">
    <source>
        <dbReference type="PROSITE" id="PS50109"/>
    </source>
</evidence>
<dbReference type="InterPro" id="IPR035965">
    <property type="entry name" value="PAS-like_dom_sf"/>
</dbReference>
<accession>A0AAE6FXS4</accession>
<dbReference type="SMART" id="SM00387">
    <property type="entry name" value="HATPase_c"/>
    <property type="match status" value="1"/>
</dbReference>
<dbReference type="InterPro" id="IPR003594">
    <property type="entry name" value="HATPase_dom"/>
</dbReference>
<dbReference type="Proteomes" id="UP000320179">
    <property type="component" value="Chromosome"/>
</dbReference>
<organism evidence="9 10">
    <name type="scientific">Myxococcus xanthus</name>
    <dbReference type="NCBI Taxonomy" id="34"/>
    <lineage>
        <taxon>Bacteria</taxon>
        <taxon>Pseudomonadati</taxon>
        <taxon>Myxococcota</taxon>
        <taxon>Myxococcia</taxon>
        <taxon>Myxococcales</taxon>
        <taxon>Cystobacterineae</taxon>
        <taxon>Myxococcaceae</taxon>
        <taxon>Myxococcus</taxon>
    </lineage>
</organism>
<dbReference type="EMBL" id="CP017174">
    <property type="protein sequence ID" value="QDE66899.1"/>
    <property type="molecule type" value="Genomic_DNA"/>
</dbReference>
<evidence type="ECO:0000313" key="10">
    <source>
        <dbReference type="Proteomes" id="UP000320179"/>
    </source>
</evidence>
<keyword evidence="3" id="KW-0597">Phosphoprotein</keyword>
<comment type="catalytic activity">
    <reaction evidence="1">
        <text>ATP + protein L-histidine = ADP + protein N-phospho-L-histidine.</text>
        <dbReference type="EC" id="2.7.13.3"/>
    </reaction>
</comment>
<reference evidence="9 10" key="1">
    <citation type="journal article" date="2019" name="Science">
        <title>Social genes are selection hotspots in kin groups of a soil microbe.</title>
        <authorList>
            <person name="Wielgoss S."/>
            <person name="Wolfensberger R."/>
            <person name="Sun L."/>
            <person name="Fiegna F."/>
            <person name="Velicer G.J."/>
        </authorList>
    </citation>
    <scope>NUCLEOTIDE SEQUENCE [LARGE SCALE GENOMIC DNA]</scope>
    <source>
        <strain evidence="9 10">MC3.5.9c15</strain>
    </source>
</reference>
<dbReference type="Pfam" id="PF02518">
    <property type="entry name" value="HATPase_c"/>
    <property type="match status" value="1"/>
</dbReference>
<dbReference type="InterPro" id="IPR004358">
    <property type="entry name" value="Sig_transdc_His_kin-like_C"/>
</dbReference>
<gene>
    <name evidence="9" type="ORF">BHS09_07670</name>
</gene>
<dbReference type="FunFam" id="3.30.565.10:FF:000010">
    <property type="entry name" value="Sensor histidine kinase RcsC"/>
    <property type="match status" value="1"/>
</dbReference>
<feature type="coiled-coil region" evidence="6">
    <location>
        <begin position="444"/>
        <end position="475"/>
    </location>
</feature>
<evidence type="ECO:0000256" key="3">
    <source>
        <dbReference type="ARBA" id="ARBA00022553"/>
    </source>
</evidence>
<dbReference type="Pfam" id="PF13188">
    <property type="entry name" value="PAS_8"/>
    <property type="match status" value="1"/>
</dbReference>
<feature type="region of interest" description="Disordered" evidence="7">
    <location>
        <begin position="1"/>
        <end position="20"/>
    </location>
</feature>
<feature type="compositionally biased region" description="Low complexity" evidence="7">
    <location>
        <begin position="1"/>
        <end position="11"/>
    </location>
</feature>
<dbReference type="PANTHER" id="PTHR43047">
    <property type="entry name" value="TWO-COMPONENT HISTIDINE PROTEIN KINASE"/>
    <property type="match status" value="1"/>
</dbReference>
<dbReference type="InterPro" id="IPR036097">
    <property type="entry name" value="HisK_dim/P_sf"/>
</dbReference>
<dbReference type="SMART" id="SM00091">
    <property type="entry name" value="PAS"/>
    <property type="match status" value="2"/>
</dbReference>
<dbReference type="CDD" id="cd00082">
    <property type="entry name" value="HisKA"/>
    <property type="match status" value="1"/>
</dbReference>